<dbReference type="OrthoDB" id="8420738at2"/>
<dbReference type="Proteomes" id="UP000034832">
    <property type="component" value="Unassembled WGS sequence"/>
</dbReference>
<evidence type="ECO:0000313" key="2">
    <source>
        <dbReference type="Proteomes" id="UP000034832"/>
    </source>
</evidence>
<dbReference type="EMBL" id="LBIA02000001">
    <property type="protein sequence ID" value="TKT70283.1"/>
    <property type="molecule type" value="Genomic_DNA"/>
</dbReference>
<protein>
    <submittedName>
        <fullName evidence="1">Uncharacterized protein</fullName>
    </submittedName>
</protein>
<accession>A0A4V6BDN1</accession>
<proteinExistence type="predicted"/>
<dbReference type="RefSeq" id="WP_046829058.1">
    <property type="nucleotide sequence ID" value="NZ_LBIA02000001.1"/>
</dbReference>
<dbReference type="STRING" id="211460.YH63_16875"/>
<keyword evidence="2" id="KW-1185">Reference proteome</keyword>
<reference evidence="1" key="1">
    <citation type="submission" date="2019-04" db="EMBL/GenBank/DDBJ databases">
        <title>Whole genome sequencing of cave bacteria.</title>
        <authorList>
            <person name="Gan H.M."/>
            <person name="Barton H."/>
            <person name="Savka M.A."/>
        </authorList>
    </citation>
    <scope>NUCLEOTIDE SEQUENCE [LARGE SCALE GENOMIC DNA]</scope>
    <source>
        <strain evidence="1">LC387</strain>
    </source>
</reference>
<comment type="caution">
    <text evidence="1">The sequence shown here is derived from an EMBL/GenBank/DDBJ whole genome shotgun (WGS) entry which is preliminary data.</text>
</comment>
<organism evidence="1 2">
    <name type="scientific">Afipia massiliensis</name>
    <dbReference type="NCBI Taxonomy" id="211460"/>
    <lineage>
        <taxon>Bacteria</taxon>
        <taxon>Pseudomonadati</taxon>
        <taxon>Pseudomonadota</taxon>
        <taxon>Alphaproteobacteria</taxon>
        <taxon>Hyphomicrobiales</taxon>
        <taxon>Nitrobacteraceae</taxon>
        <taxon>Afipia</taxon>
    </lineage>
</organism>
<dbReference type="AlphaFoldDB" id="A0A4V6BDN1"/>
<evidence type="ECO:0000313" key="1">
    <source>
        <dbReference type="EMBL" id="TKT70283.1"/>
    </source>
</evidence>
<sequence length="189" mass="19707">MNIAIKAALGCALGAVVVGTLVGGGRSAAPPAPSVPPPSDQARFIAAITQARSQFTSAGNELAAGGIRNARQQAICSALQGHHAGGWIAKISYLSTNGDGRGVITLELASGLHVSTWNNDLSDLFDKTLIDPDTDIFKSLAVMKRGDTVRFSGGFFPSDLDCVKEQSVTLGGSMKSPVFTMRFSSIRKL</sequence>
<name>A0A4V6BDN1_9BRAD</name>
<gene>
    <name evidence="1" type="ORF">YH63_002010</name>
</gene>